<evidence type="ECO:0000256" key="3">
    <source>
        <dbReference type="ARBA" id="ARBA00022842"/>
    </source>
</evidence>
<feature type="domain" description="HpcH/HpaI aldolase/citrate lyase" evidence="4">
    <location>
        <begin position="18"/>
        <end position="228"/>
    </location>
</feature>
<gene>
    <name evidence="5" type="ORF">JY572_05230</name>
</gene>
<keyword evidence="5" id="KW-0456">Lyase</keyword>
<keyword evidence="6" id="KW-1185">Reference proteome</keyword>
<organism evidence="5 6">
    <name type="scientific">Myxococcus landrumensis</name>
    <dbReference type="NCBI Taxonomy" id="2813577"/>
    <lineage>
        <taxon>Bacteria</taxon>
        <taxon>Pseudomonadati</taxon>
        <taxon>Myxococcota</taxon>
        <taxon>Myxococcia</taxon>
        <taxon>Myxococcales</taxon>
        <taxon>Cystobacterineae</taxon>
        <taxon>Myxococcaceae</taxon>
        <taxon>Myxococcus</taxon>
    </lineage>
</organism>
<proteinExistence type="predicted"/>
<name>A0ABX7N9M8_9BACT</name>
<dbReference type="Pfam" id="PF03328">
    <property type="entry name" value="HpcH_HpaI"/>
    <property type="match status" value="1"/>
</dbReference>
<accession>A0ABX7N9M8</accession>
<reference evidence="5 6" key="1">
    <citation type="submission" date="2021-02" db="EMBL/GenBank/DDBJ databases">
        <title>De Novo genome assembly of isolated myxobacteria.</title>
        <authorList>
            <person name="Stevens D.C."/>
        </authorList>
    </citation>
    <scope>NUCLEOTIDE SEQUENCE [LARGE SCALE GENOMIC DNA]</scope>
    <source>
        <strain evidence="5 6">SCHIC003</strain>
    </source>
</reference>
<evidence type="ECO:0000256" key="2">
    <source>
        <dbReference type="ARBA" id="ARBA00022723"/>
    </source>
</evidence>
<dbReference type="GO" id="GO:0016829">
    <property type="term" value="F:lyase activity"/>
    <property type="evidence" value="ECO:0007669"/>
    <property type="project" value="UniProtKB-KW"/>
</dbReference>
<dbReference type="Proteomes" id="UP000663090">
    <property type="component" value="Chromosome"/>
</dbReference>
<sequence>MSQEGAIRTMSMPLQCRSFLVTPAIDPLRFEKAMEVGADIGLLDLEDGVPESLKSAARRLALEYLSSDHPRGPMCLRINSLRTEAGLRDVLALLDSDVRLDALLLPKAESPSELQQLDALLGDRFPELALLAIIETARGVESVDAIAMSTPRLRGLVFGAADLSAQLGVPLAWEPLLYARSRIAMAAAIAGVSAIDSPFFDLSDLGELEDETRRVCALGFTGKIVIHPKQVGIVHSALRPTAQMVAHARRVLAQAGDGKGGIHVVGGNMVGPPLVTVARRVLASLPIDEALAPVQLRAGSRSGDS</sequence>
<dbReference type="PANTHER" id="PTHR32308">
    <property type="entry name" value="LYASE BETA SUBUNIT, PUTATIVE (AFU_ORTHOLOGUE AFUA_4G13030)-RELATED"/>
    <property type="match status" value="1"/>
</dbReference>
<dbReference type="EMBL" id="CP071091">
    <property type="protein sequence ID" value="QSQ15476.1"/>
    <property type="molecule type" value="Genomic_DNA"/>
</dbReference>
<keyword evidence="3" id="KW-0460">Magnesium</keyword>
<evidence type="ECO:0000313" key="5">
    <source>
        <dbReference type="EMBL" id="QSQ15476.1"/>
    </source>
</evidence>
<keyword evidence="2" id="KW-0479">Metal-binding</keyword>
<dbReference type="PIRSF" id="PIRSF015582">
    <property type="entry name" value="Cit_lyase_B"/>
    <property type="match status" value="1"/>
</dbReference>
<dbReference type="InterPro" id="IPR015813">
    <property type="entry name" value="Pyrv/PenolPyrv_kinase-like_dom"/>
</dbReference>
<dbReference type="InterPro" id="IPR005000">
    <property type="entry name" value="Aldolase/citrate-lyase_domain"/>
</dbReference>
<dbReference type="InterPro" id="IPR011206">
    <property type="entry name" value="Citrate_lyase_beta/mcl1/mcl2"/>
</dbReference>
<evidence type="ECO:0000259" key="4">
    <source>
        <dbReference type="Pfam" id="PF03328"/>
    </source>
</evidence>
<dbReference type="Gene3D" id="3.20.20.60">
    <property type="entry name" value="Phosphoenolpyruvate-binding domains"/>
    <property type="match status" value="1"/>
</dbReference>
<dbReference type="InterPro" id="IPR040442">
    <property type="entry name" value="Pyrv_kinase-like_dom_sf"/>
</dbReference>
<dbReference type="SUPFAM" id="SSF51621">
    <property type="entry name" value="Phosphoenolpyruvate/pyruvate domain"/>
    <property type="match status" value="1"/>
</dbReference>
<comment type="cofactor">
    <cofactor evidence="1">
        <name>Mg(2+)</name>
        <dbReference type="ChEBI" id="CHEBI:18420"/>
    </cofactor>
</comment>
<evidence type="ECO:0000256" key="1">
    <source>
        <dbReference type="ARBA" id="ARBA00001946"/>
    </source>
</evidence>
<dbReference type="PANTHER" id="PTHR32308:SF0">
    <property type="entry name" value="HPCH_HPAI ALDOLASE_CITRATE LYASE DOMAIN-CONTAINING PROTEIN"/>
    <property type="match status" value="1"/>
</dbReference>
<evidence type="ECO:0000313" key="6">
    <source>
        <dbReference type="Proteomes" id="UP000663090"/>
    </source>
</evidence>
<protein>
    <submittedName>
        <fullName evidence="5">CoA ester lyase</fullName>
    </submittedName>
</protein>